<accession>A0A0C2DKI1</accession>
<dbReference type="CDD" id="cd00161">
    <property type="entry name" value="beta-trefoil_Ricin-like"/>
    <property type="match status" value="1"/>
</dbReference>
<reference evidence="4 5" key="1">
    <citation type="submission" date="2013-12" db="EMBL/GenBank/DDBJ databases">
        <title>Draft genome of the parsitic nematode Ancylostoma duodenale.</title>
        <authorList>
            <person name="Mitreva M."/>
        </authorList>
    </citation>
    <scope>NUCLEOTIDE SEQUENCE [LARGE SCALE GENOMIC DNA]</scope>
    <source>
        <strain evidence="4 5">Zhejiang</strain>
    </source>
</reference>
<dbReference type="InterPro" id="IPR035992">
    <property type="entry name" value="Ricin_B-like_lectins"/>
</dbReference>
<gene>
    <name evidence="4" type="ORF">ANCDUO_06649</name>
</gene>
<evidence type="ECO:0000259" key="3">
    <source>
        <dbReference type="Pfam" id="PF00652"/>
    </source>
</evidence>
<dbReference type="SUPFAM" id="SSF50370">
    <property type="entry name" value="Ricin B-like lectins"/>
    <property type="match status" value="1"/>
</dbReference>
<dbReference type="OrthoDB" id="5988548at2759"/>
<evidence type="ECO:0000313" key="4">
    <source>
        <dbReference type="EMBL" id="KIH63057.1"/>
    </source>
</evidence>
<dbReference type="Proteomes" id="UP000054047">
    <property type="component" value="Unassembled WGS sequence"/>
</dbReference>
<comment type="cofactor">
    <cofactor evidence="1">
        <name>Mn(2+)</name>
        <dbReference type="ChEBI" id="CHEBI:29035"/>
    </cofactor>
</comment>
<keyword evidence="5" id="KW-1185">Reference proteome</keyword>
<dbReference type="PROSITE" id="PS50231">
    <property type="entry name" value="RICIN_B_LECTIN"/>
    <property type="match status" value="1"/>
</dbReference>
<dbReference type="AlphaFoldDB" id="A0A0C2DKI1"/>
<sequence length="141" mass="16024">MFSVERYLENIYPELLPNNIPQNIIAKPLVFGKKYQVSSTFYREFLLIALKSLLQIRLQNSTFCLTAESAMGRISRGARVEMRVCHAKRTQQWRWNENKDGKLFNQSVGKCIQAVGETTALATLQFCSLASSFVIEEVAVA</sequence>
<proteinExistence type="predicted"/>
<dbReference type="InterPro" id="IPR000772">
    <property type="entry name" value="Ricin_B_lectin"/>
</dbReference>
<feature type="domain" description="Ricin B lectin" evidence="3">
    <location>
        <begin position="55"/>
        <end position="121"/>
    </location>
</feature>
<dbReference type="Gene3D" id="2.80.10.50">
    <property type="match status" value="1"/>
</dbReference>
<dbReference type="EMBL" id="KN728905">
    <property type="protein sequence ID" value="KIH63057.1"/>
    <property type="molecule type" value="Genomic_DNA"/>
</dbReference>
<evidence type="ECO:0000256" key="2">
    <source>
        <dbReference type="ARBA" id="ARBA00023211"/>
    </source>
</evidence>
<keyword evidence="2" id="KW-0464">Manganese</keyword>
<organism evidence="4 5">
    <name type="scientific">Ancylostoma duodenale</name>
    <dbReference type="NCBI Taxonomy" id="51022"/>
    <lineage>
        <taxon>Eukaryota</taxon>
        <taxon>Metazoa</taxon>
        <taxon>Ecdysozoa</taxon>
        <taxon>Nematoda</taxon>
        <taxon>Chromadorea</taxon>
        <taxon>Rhabditida</taxon>
        <taxon>Rhabditina</taxon>
        <taxon>Rhabditomorpha</taxon>
        <taxon>Strongyloidea</taxon>
        <taxon>Ancylostomatidae</taxon>
        <taxon>Ancylostomatinae</taxon>
        <taxon>Ancylostoma</taxon>
    </lineage>
</organism>
<name>A0A0C2DKI1_9BILA</name>
<evidence type="ECO:0000256" key="1">
    <source>
        <dbReference type="ARBA" id="ARBA00001936"/>
    </source>
</evidence>
<evidence type="ECO:0000313" key="5">
    <source>
        <dbReference type="Proteomes" id="UP000054047"/>
    </source>
</evidence>
<protein>
    <recommendedName>
        <fullName evidence="3">Ricin B lectin domain-containing protein</fullName>
    </recommendedName>
</protein>
<dbReference type="Pfam" id="PF00652">
    <property type="entry name" value="Ricin_B_lectin"/>
    <property type="match status" value="1"/>
</dbReference>